<protein>
    <recommendedName>
        <fullName evidence="2">Superoxide dismutase copper/zinc binding domain-containing protein</fullName>
    </recommendedName>
</protein>
<dbReference type="OrthoDB" id="159229at2759"/>
<organism evidence="3 4">
    <name type="scientific">Modicella reniformis</name>
    <dbReference type="NCBI Taxonomy" id="1440133"/>
    <lineage>
        <taxon>Eukaryota</taxon>
        <taxon>Fungi</taxon>
        <taxon>Fungi incertae sedis</taxon>
        <taxon>Mucoromycota</taxon>
        <taxon>Mortierellomycotina</taxon>
        <taxon>Mortierellomycetes</taxon>
        <taxon>Mortierellales</taxon>
        <taxon>Mortierellaceae</taxon>
        <taxon>Modicella</taxon>
    </lineage>
</organism>
<reference evidence="3" key="1">
    <citation type="journal article" date="2020" name="Fungal Divers.">
        <title>Resolving the Mortierellaceae phylogeny through synthesis of multi-gene phylogenetics and phylogenomics.</title>
        <authorList>
            <person name="Vandepol N."/>
            <person name="Liber J."/>
            <person name="Desiro A."/>
            <person name="Na H."/>
            <person name="Kennedy M."/>
            <person name="Barry K."/>
            <person name="Grigoriev I.V."/>
            <person name="Miller A.N."/>
            <person name="O'Donnell K."/>
            <person name="Stajich J.E."/>
            <person name="Bonito G."/>
        </authorList>
    </citation>
    <scope>NUCLEOTIDE SEQUENCE</scope>
    <source>
        <strain evidence="3">MES-2147</strain>
    </source>
</reference>
<keyword evidence="1" id="KW-0732">Signal</keyword>
<dbReference type="GO" id="GO:0046872">
    <property type="term" value="F:metal ion binding"/>
    <property type="evidence" value="ECO:0007669"/>
    <property type="project" value="InterPro"/>
</dbReference>
<dbReference type="Proteomes" id="UP000749646">
    <property type="component" value="Unassembled WGS sequence"/>
</dbReference>
<gene>
    <name evidence="3" type="ORF">BGZ65_006600</name>
</gene>
<feature type="domain" description="Superoxide dismutase copper/zinc binding" evidence="2">
    <location>
        <begin position="34"/>
        <end position="142"/>
    </location>
</feature>
<dbReference type="AlphaFoldDB" id="A0A9P6J5S2"/>
<name>A0A9P6J5S2_9FUNG</name>
<dbReference type="EMBL" id="JAAAHW010006333">
    <property type="protein sequence ID" value="KAF9963009.1"/>
    <property type="molecule type" value="Genomic_DNA"/>
</dbReference>
<sequence length="171" mass="18150">MKVFIISSLIALACAGMAQAQQPQEAKINMAGIKGSFKFTPLAGKLKGAKVTVSIEKGLTKKFAVMPNVGFQYHIHLNRVGPGNDCMATGGHLDPTNVGKHGNLLPSMTGAIKQFEYVDDQLEFTGKATTIVGRSVVIHNNGTRVACANLLPVKQPIKIGRKKNKGILGGL</sequence>
<accession>A0A9P6J5S2</accession>
<evidence type="ECO:0000313" key="4">
    <source>
        <dbReference type="Proteomes" id="UP000749646"/>
    </source>
</evidence>
<dbReference type="GO" id="GO:0006801">
    <property type="term" value="P:superoxide metabolic process"/>
    <property type="evidence" value="ECO:0007669"/>
    <property type="project" value="InterPro"/>
</dbReference>
<keyword evidence="4" id="KW-1185">Reference proteome</keyword>
<evidence type="ECO:0000313" key="3">
    <source>
        <dbReference type="EMBL" id="KAF9963009.1"/>
    </source>
</evidence>
<evidence type="ECO:0000256" key="1">
    <source>
        <dbReference type="SAM" id="SignalP"/>
    </source>
</evidence>
<dbReference type="Pfam" id="PF00080">
    <property type="entry name" value="Sod_Cu"/>
    <property type="match status" value="1"/>
</dbReference>
<evidence type="ECO:0000259" key="2">
    <source>
        <dbReference type="Pfam" id="PF00080"/>
    </source>
</evidence>
<dbReference type="InterPro" id="IPR036423">
    <property type="entry name" value="SOD-like_Cu/Zn_dom_sf"/>
</dbReference>
<dbReference type="Gene3D" id="2.60.40.200">
    <property type="entry name" value="Superoxide dismutase, copper/zinc binding domain"/>
    <property type="match status" value="1"/>
</dbReference>
<feature type="signal peptide" evidence="1">
    <location>
        <begin position="1"/>
        <end position="20"/>
    </location>
</feature>
<dbReference type="InterPro" id="IPR001424">
    <property type="entry name" value="SOD_Cu_Zn_dom"/>
</dbReference>
<proteinExistence type="predicted"/>
<comment type="caution">
    <text evidence="3">The sequence shown here is derived from an EMBL/GenBank/DDBJ whole genome shotgun (WGS) entry which is preliminary data.</text>
</comment>
<feature type="chain" id="PRO_5040247775" description="Superoxide dismutase copper/zinc binding domain-containing protein" evidence="1">
    <location>
        <begin position="21"/>
        <end position="171"/>
    </location>
</feature>
<dbReference type="SUPFAM" id="SSF49329">
    <property type="entry name" value="Cu,Zn superoxide dismutase-like"/>
    <property type="match status" value="1"/>
</dbReference>